<organism evidence="1 2">
    <name type="scientific">Phanerochaete carnosa (strain HHB-10118-sp)</name>
    <name type="common">White-rot fungus</name>
    <name type="synonym">Peniophora carnosa</name>
    <dbReference type="NCBI Taxonomy" id="650164"/>
    <lineage>
        <taxon>Eukaryota</taxon>
        <taxon>Fungi</taxon>
        <taxon>Dikarya</taxon>
        <taxon>Basidiomycota</taxon>
        <taxon>Agaricomycotina</taxon>
        <taxon>Agaricomycetes</taxon>
        <taxon>Polyporales</taxon>
        <taxon>Phanerochaetaceae</taxon>
        <taxon>Phanerochaete</taxon>
    </lineage>
</organism>
<dbReference type="AlphaFoldDB" id="K5WGU5"/>
<evidence type="ECO:0000313" key="2">
    <source>
        <dbReference type="Proteomes" id="UP000008370"/>
    </source>
</evidence>
<dbReference type="EMBL" id="JH930481">
    <property type="protein sequence ID" value="EKM49422.1"/>
    <property type="molecule type" value="Genomic_DNA"/>
</dbReference>
<accession>K5WGU5</accession>
<dbReference type="KEGG" id="pco:PHACADRAFT_201684"/>
<evidence type="ECO:0000313" key="1">
    <source>
        <dbReference type="EMBL" id="EKM49422.1"/>
    </source>
</evidence>
<dbReference type="GeneID" id="18911652"/>
<dbReference type="RefSeq" id="XP_007402036.1">
    <property type="nucleotide sequence ID" value="XM_007401974.1"/>
</dbReference>
<dbReference type="HOGENOM" id="CLU_2688601_0_0_1"/>
<dbReference type="InParanoid" id="K5WGU5"/>
<reference evidence="1 2" key="1">
    <citation type="journal article" date="2012" name="BMC Genomics">
        <title>Comparative genomics of the white-rot fungi, Phanerochaete carnosa and P. chrysosporium, to elucidate the genetic basis of the distinct wood types they colonize.</title>
        <authorList>
            <person name="Suzuki H."/>
            <person name="MacDonald J."/>
            <person name="Syed K."/>
            <person name="Salamov A."/>
            <person name="Hori C."/>
            <person name="Aerts A."/>
            <person name="Henrissat B."/>
            <person name="Wiebenga A."/>
            <person name="vanKuyk P.A."/>
            <person name="Barry K."/>
            <person name="Lindquist E."/>
            <person name="LaButti K."/>
            <person name="Lapidus A."/>
            <person name="Lucas S."/>
            <person name="Coutinho P."/>
            <person name="Gong Y."/>
            <person name="Samejima M."/>
            <person name="Mahadevan R."/>
            <person name="Abou-Zaid M."/>
            <person name="de Vries R.P."/>
            <person name="Igarashi K."/>
            <person name="Yadav J.S."/>
            <person name="Grigoriev I.V."/>
            <person name="Master E.R."/>
        </authorList>
    </citation>
    <scope>NUCLEOTIDE SEQUENCE [LARGE SCALE GENOMIC DNA]</scope>
    <source>
        <strain evidence="1 2">HHB-10118-sp</strain>
    </source>
</reference>
<sequence>MATAHANSEATNQPQTASEVDVHVAAVVAFDRAIHGADMRFNIQRDIIIERAIAHGAEFEPIVARLKGDYHYAK</sequence>
<dbReference type="Proteomes" id="UP000008370">
    <property type="component" value="Unassembled WGS sequence"/>
</dbReference>
<name>K5WGU5_PHACS</name>
<proteinExistence type="predicted"/>
<keyword evidence="2" id="KW-1185">Reference proteome</keyword>
<gene>
    <name evidence="1" type="ORF">PHACADRAFT_201684</name>
</gene>
<protein>
    <submittedName>
        <fullName evidence="1">Uncharacterized protein</fullName>
    </submittedName>
</protein>